<feature type="compositionally biased region" description="Basic and acidic residues" evidence="6">
    <location>
        <begin position="15"/>
        <end position="35"/>
    </location>
</feature>
<keyword evidence="4 7" id="KW-1133">Transmembrane helix</keyword>
<evidence type="ECO:0000256" key="4">
    <source>
        <dbReference type="ARBA" id="ARBA00022989"/>
    </source>
</evidence>
<accession>A0A3E2HCV2</accession>
<dbReference type="Pfam" id="PF04117">
    <property type="entry name" value="Mpv17_PMP22"/>
    <property type="match status" value="1"/>
</dbReference>
<feature type="transmembrane region" description="Helical" evidence="7">
    <location>
        <begin position="170"/>
        <end position="188"/>
    </location>
</feature>
<dbReference type="Proteomes" id="UP000258309">
    <property type="component" value="Unassembled WGS sequence"/>
</dbReference>
<dbReference type="EMBL" id="NCSJ02000082">
    <property type="protein sequence ID" value="RFU31177.1"/>
    <property type="molecule type" value="Genomic_DNA"/>
</dbReference>
<reference evidence="9 10" key="1">
    <citation type="submission" date="2018-05" db="EMBL/GenBank/DDBJ databases">
        <title>Draft genome sequence of Scytalidium lignicola DSM 105466, a ubiquitous saprotrophic fungus.</title>
        <authorList>
            <person name="Buettner E."/>
            <person name="Gebauer A.M."/>
            <person name="Hofrichter M."/>
            <person name="Liers C."/>
            <person name="Kellner H."/>
        </authorList>
    </citation>
    <scope>NUCLEOTIDE SEQUENCE [LARGE SCALE GENOMIC DNA]</scope>
    <source>
        <strain evidence="9 10">DSM 105466</strain>
    </source>
</reference>
<feature type="transmembrane region" description="Helical" evidence="7">
    <location>
        <begin position="235"/>
        <end position="257"/>
    </location>
</feature>
<dbReference type="OrthoDB" id="4139357at2759"/>
<dbReference type="SUPFAM" id="SSF103473">
    <property type="entry name" value="MFS general substrate transporter"/>
    <property type="match status" value="2"/>
</dbReference>
<proteinExistence type="inferred from homology"/>
<feature type="non-terminal residue" evidence="9">
    <location>
        <position position="762"/>
    </location>
</feature>
<comment type="subcellular location">
    <subcellularLocation>
        <location evidence="1">Membrane</location>
        <topology evidence="1">Multi-pass membrane protein</topology>
    </subcellularLocation>
</comment>
<feature type="transmembrane region" description="Helical" evidence="7">
    <location>
        <begin position="80"/>
        <end position="101"/>
    </location>
</feature>
<dbReference type="InterPro" id="IPR036259">
    <property type="entry name" value="MFS_trans_sf"/>
</dbReference>
<gene>
    <name evidence="9" type="ORF">B7463_g5167</name>
</gene>
<feature type="transmembrane region" description="Helical" evidence="7">
    <location>
        <begin position="108"/>
        <end position="127"/>
    </location>
</feature>
<name>A0A3E2HCV2_SCYLI</name>
<dbReference type="Pfam" id="PF07690">
    <property type="entry name" value="MFS_1"/>
    <property type="match status" value="1"/>
</dbReference>
<evidence type="ECO:0000313" key="9">
    <source>
        <dbReference type="EMBL" id="RFU31177.1"/>
    </source>
</evidence>
<evidence type="ECO:0000256" key="3">
    <source>
        <dbReference type="ARBA" id="ARBA00022692"/>
    </source>
</evidence>
<evidence type="ECO:0000313" key="10">
    <source>
        <dbReference type="Proteomes" id="UP000258309"/>
    </source>
</evidence>
<dbReference type="Gene3D" id="1.20.1720.10">
    <property type="entry name" value="Multidrug resistance protein D"/>
    <property type="match status" value="1"/>
</dbReference>
<evidence type="ECO:0000256" key="5">
    <source>
        <dbReference type="ARBA" id="ARBA00023136"/>
    </source>
</evidence>
<evidence type="ECO:0000259" key="8">
    <source>
        <dbReference type="PROSITE" id="PS50850"/>
    </source>
</evidence>
<feature type="transmembrane region" description="Helical" evidence="7">
    <location>
        <begin position="339"/>
        <end position="362"/>
    </location>
</feature>
<keyword evidence="5 7" id="KW-0472">Membrane</keyword>
<evidence type="ECO:0000256" key="1">
    <source>
        <dbReference type="ARBA" id="ARBA00004141"/>
    </source>
</evidence>
<feature type="domain" description="Major facilitator superfamily (MFS) profile" evidence="8">
    <location>
        <begin position="41"/>
        <end position="538"/>
    </location>
</feature>
<keyword evidence="3 7" id="KW-0812">Transmembrane</keyword>
<dbReference type="AlphaFoldDB" id="A0A3E2HCV2"/>
<comment type="similarity">
    <text evidence="2">Belongs to the peroxisomal membrane protein PXMP2/4 family.</text>
</comment>
<feature type="transmembrane region" description="Helical" evidence="7">
    <location>
        <begin position="307"/>
        <end position="327"/>
    </location>
</feature>
<evidence type="ECO:0000256" key="7">
    <source>
        <dbReference type="SAM" id="Phobius"/>
    </source>
</evidence>
<feature type="non-terminal residue" evidence="9">
    <location>
        <position position="1"/>
    </location>
</feature>
<evidence type="ECO:0000256" key="6">
    <source>
        <dbReference type="SAM" id="MobiDB-lite"/>
    </source>
</evidence>
<sequence>MAGPNSNHTITEDSMTPKDSVKDYDTSTGSHDMRSSRTLSACTTIKAETILEVNPVTTTKGSSSILTIEEETLPKRNWRFYGTFGCLALLNFVCAIDATILSVALPTVAAALGATAIEAFWCGTILACVAKNVTVLLVGRCVQGIGGGGLVALTYVVLADLVSLRERGKWMALISLQWAIGTIIGPVIGGLFAEKTTWRWIFWFNLPFCVISAALIPICLRLNTKEGTPWMKLKAFDWLSSFLFVASATAFIIPITWGGIQYDWTSWRTLVPLFLGITGLLGFVLYSTYIPKDPLIRRSLFRSSTSLTSYLSTVTHGIILWSLLYYIPLYFEAVKHKGAIGAGVALFPSTFTSAPAAIVVGIVITKTGRYRPSIWIGWLLTTAGMGMSIVLKENTNTATWAAMLLIVGIGTGMLFSAQGFACQAPVSNRDIPFAGAMYSFFRALGQTLGVAISGVIFQNTFKRNILNTPFSAYANSWAKDASGLVEILKTWSDVGEQGVMKTTVIHAYVEGLRAIHIVMTVLSAVALVCSLIWIKEISLDRELETDQGFIHKKETAPKSASEKEQRKGIYILANMAPPIVNVTIQACIMTATSNVVAQLIAANRGNEPYEIDWTPVLQFVIFAAMNVPPNFLWQTFLEQTFPSHSTPSEDKKKNDDAPTTAEPKLSVKNTLIKFTLDQTVGATINTLLYSIAFAGLQGHSMASCAHIAQRDFWGLMRAGWTLWPAVSLLNFTVIRSVEGRNLVGGLAGVGWNIYLSLIQGDK</sequence>
<organism evidence="9 10">
    <name type="scientific">Scytalidium lignicola</name>
    <name type="common">Hyphomycete</name>
    <dbReference type="NCBI Taxonomy" id="5539"/>
    <lineage>
        <taxon>Eukaryota</taxon>
        <taxon>Fungi</taxon>
        <taxon>Dikarya</taxon>
        <taxon>Ascomycota</taxon>
        <taxon>Pezizomycotina</taxon>
        <taxon>Leotiomycetes</taxon>
        <taxon>Leotiomycetes incertae sedis</taxon>
        <taxon>Scytalidium</taxon>
    </lineage>
</organism>
<dbReference type="InterPro" id="IPR020846">
    <property type="entry name" value="MFS_dom"/>
</dbReference>
<protein>
    <recommendedName>
        <fullName evidence="8">Major facilitator superfamily (MFS) profile domain-containing protein</fullName>
    </recommendedName>
</protein>
<dbReference type="InterPro" id="IPR007248">
    <property type="entry name" value="Mpv17_PMP22"/>
</dbReference>
<feature type="transmembrane region" description="Helical" evidence="7">
    <location>
        <begin position="433"/>
        <end position="457"/>
    </location>
</feature>
<feature type="compositionally biased region" description="Polar residues" evidence="6">
    <location>
        <begin position="1"/>
        <end position="14"/>
    </location>
</feature>
<dbReference type="InterPro" id="IPR011701">
    <property type="entry name" value="MFS"/>
</dbReference>
<feature type="transmembrane region" description="Helical" evidence="7">
    <location>
        <begin position="374"/>
        <end position="391"/>
    </location>
</feature>
<feature type="transmembrane region" description="Helical" evidence="7">
    <location>
        <begin position="269"/>
        <end position="286"/>
    </location>
</feature>
<feature type="region of interest" description="Disordered" evidence="6">
    <location>
        <begin position="1"/>
        <end position="35"/>
    </location>
</feature>
<dbReference type="Gene3D" id="1.20.1250.20">
    <property type="entry name" value="MFS general substrate transporter like domains"/>
    <property type="match status" value="1"/>
</dbReference>
<comment type="caution">
    <text evidence="9">The sequence shown here is derived from an EMBL/GenBank/DDBJ whole genome shotgun (WGS) entry which is preliminary data.</text>
</comment>
<dbReference type="GO" id="GO:0022857">
    <property type="term" value="F:transmembrane transporter activity"/>
    <property type="evidence" value="ECO:0007669"/>
    <property type="project" value="InterPro"/>
</dbReference>
<feature type="transmembrane region" description="Helical" evidence="7">
    <location>
        <begin position="514"/>
        <end position="534"/>
    </location>
</feature>
<dbReference type="GO" id="GO:0005886">
    <property type="term" value="C:plasma membrane"/>
    <property type="evidence" value="ECO:0007669"/>
    <property type="project" value="TreeGrafter"/>
</dbReference>
<keyword evidence="10" id="KW-1185">Reference proteome</keyword>
<dbReference type="PANTHER" id="PTHR23501">
    <property type="entry name" value="MAJOR FACILITATOR SUPERFAMILY"/>
    <property type="match status" value="1"/>
</dbReference>
<dbReference type="FunFam" id="1.20.1250.20:FF:000504">
    <property type="entry name" value="Similar to MFS multidrug transporter"/>
    <property type="match status" value="1"/>
</dbReference>
<feature type="transmembrane region" description="Helical" evidence="7">
    <location>
        <begin position="397"/>
        <end position="421"/>
    </location>
</feature>
<dbReference type="OMA" id="MASCAHI"/>
<feature type="transmembrane region" description="Helical" evidence="7">
    <location>
        <begin position="133"/>
        <end position="158"/>
    </location>
</feature>
<feature type="transmembrane region" description="Helical" evidence="7">
    <location>
        <begin position="200"/>
        <end position="223"/>
    </location>
</feature>
<evidence type="ECO:0000256" key="2">
    <source>
        <dbReference type="ARBA" id="ARBA00006824"/>
    </source>
</evidence>
<dbReference type="PANTHER" id="PTHR23501:SF59">
    <property type="entry name" value="MAJOR FACILITATOR SUPERFAMILY (MFS) PROFILE DOMAIN-CONTAINING PROTEIN-RELATED"/>
    <property type="match status" value="1"/>
</dbReference>
<dbReference type="PROSITE" id="PS50850">
    <property type="entry name" value="MFS"/>
    <property type="match status" value="1"/>
</dbReference>